<dbReference type="OrthoDB" id="6382917at2"/>
<protein>
    <submittedName>
        <fullName evidence="3">Porin</fullName>
    </submittedName>
</protein>
<dbReference type="KEGG" id="cate:C2869_20720"/>
<evidence type="ECO:0000256" key="1">
    <source>
        <dbReference type="SAM" id="SignalP"/>
    </source>
</evidence>
<feature type="chain" id="PRO_5015602068" evidence="1">
    <location>
        <begin position="24"/>
        <end position="305"/>
    </location>
</feature>
<dbReference type="GO" id="GO:0015288">
    <property type="term" value="F:porin activity"/>
    <property type="evidence" value="ECO:0007669"/>
    <property type="project" value="InterPro"/>
</dbReference>
<dbReference type="SUPFAM" id="SSF56935">
    <property type="entry name" value="Porins"/>
    <property type="match status" value="1"/>
</dbReference>
<reference evidence="3 4" key="1">
    <citation type="submission" date="2018-01" db="EMBL/GenBank/DDBJ databases">
        <title>Genome sequence of a Cantenovulum-like bacteria.</title>
        <authorList>
            <person name="Tan W.R."/>
            <person name="Lau N.-S."/>
            <person name="Go F."/>
            <person name="Amirul A.-A.A."/>
        </authorList>
    </citation>
    <scope>NUCLEOTIDE SEQUENCE [LARGE SCALE GENOMIC DNA]</scope>
    <source>
        <strain evidence="3 4">CCB-QB4</strain>
    </source>
</reference>
<feature type="signal peptide" evidence="1">
    <location>
        <begin position="1"/>
        <end position="23"/>
    </location>
</feature>
<evidence type="ECO:0000259" key="2">
    <source>
        <dbReference type="Pfam" id="PF13609"/>
    </source>
</evidence>
<dbReference type="AlphaFoldDB" id="A0A2S0VWS7"/>
<proteinExistence type="predicted"/>
<dbReference type="InterPro" id="IPR033900">
    <property type="entry name" value="Gram_neg_porin_domain"/>
</dbReference>
<name>A0A2S0VWS7_9ALTE</name>
<dbReference type="RefSeq" id="WP_108604721.1">
    <property type="nucleotide sequence ID" value="NZ_CP026604.1"/>
</dbReference>
<dbReference type="GO" id="GO:0016020">
    <property type="term" value="C:membrane"/>
    <property type="evidence" value="ECO:0007669"/>
    <property type="project" value="InterPro"/>
</dbReference>
<evidence type="ECO:0000313" key="3">
    <source>
        <dbReference type="EMBL" id="AWB68669.1"/>
    </source>
</evidence>
<dbReference type="Gene3D" id="2.40.160.10">
    <property type="entry name" value="Porin"/>
    <property type="match status" value="1"/>
</dbReference>
<evidence type="ECO:0000313" key="4">
    <source>
        <dbReference type="Proteomes" id="UP000244441"/>
    </source>
</evidence>
<dbReference type="InterPro" id="IPR023614">
    <property type="entry name" value="Porin_dom_sf"/>
</dbReference>
<feature type="domain" description="Porin" evidence="2">
    <location>
        <begin position="11"/>
        <end position="289"/>
    </location>
</feature>
<sequence length="305" mass="32774">MKAIKRTALGLAMAAALAPAAQADDKLSVSGFVDMSFVYTDNDGAASESVAGLDQAELNFGYDFGNKLTVTADVEYQNESEGVDLEQAFLTYALTDTFSVKAGRFLSYSGWETEEPTGLFQYSGTGYAKHFYGYYQQGVSGLYSGDGFAAAVSVVNSLAGPTDTEAGQVGVETMLAFMPSDDITIKGFYSVEGDNTYLNAWASYSMDALTLAFEYNTAEYADNSDGIGYLAMANYSFGDSGITVRFHDYEIEDAAGLTKEDGSAITLSPSYTVNDNLLMVFEYRMDSSDSMGDKDTIAIEALVTF</sequence>
<gene>
    <name evidence="3" type="ORF">C2869_20720</name>
</gene>
<keyword evidence="1" id="KW-0732">Signal</keyword>
<accession>A0A2S0VWS7</accession>
<dbReference type="EMBL" id="CP026604">
    <property type="protein sequence ID" value="AWB68669.1"/>
    <property type="molecule type" value="Genomic_DNA"/>
</dbReference>
<dbReference type="Pfam" id="PF13609">
    <property type="entry name" value="Porin_4"/>
    <property type="match status" value="1"/>
</dbReference>
<dbReference type="Proteomes" id="UP000244441">
    <property type="component" value="Chromosome"/>
</dbReference>
<keyword evidence="4" id="KW-1185">Reference proteome</keyword>
<organism evidence="3 4">
    <name type="scientific">Saccharobesus litoralis</name>
    <dbReference type="NCBI Taxonomy" id="2172099"/>
    <lineage>
        <taxon>Bacteria</taxon>
        <taxon>Pseudomonadati</taxon>
        <taxon>Pseudomonadota</taxon>
        <taxon>Gammaproteobacteria</taxon>
        <taxon>Alteromonadales</taxon>
        <taxon>Alteromonadaceae</taxon>
        <taxon>Saccharobesus</taxon>
    </lineage>
</organism>